<organism evidence="3 4">
    <name type="scientific">Streptococcus equinus</name>
    <name type="common">Streptococcus bovis</name>
    <dbReference type="NCBI Taxonomy" id="1335"/>
    <lineage>
        <taxon>Bacteria</taxon>
        <taxon>Bacillati</taxon>
        <taxon>Bacillota</taxon>
        <taxon>Bacilli</taxon>
        <taxon>Lactobacillales</taxon>
        <taxon>Streptococcaceae</taxon>
        <taxon>Streptococcus</taxon>
    </lineage>
</organism>
<proteinExistence type="predicted"/>
<evidence type="ECO:0000313" key="3">
    <source>
        <dbReference type="EMBL" id="SDO83153.1"/>
    </source>
</evidence>
<name>A0A1H0MRU7_STREI</name>
<reference evidence="3 4" key="1">
    <citation type="submission" date="2016-10" db="EMBL/GenBank/DDBJ databases">
        <authorList>
            <person name="de Groot N.N."/>
        </authorList>
    </citation>
    <scope>NUCLEOTIDE SEQUENCE [LARGE SCALE GENOMIC DNA]</scope>
    <source>
        <strain evidence="3 4">Sb04</strain>
    </source>
</reference>
<dbReference type="EMBL" id="FNJK01000002">
    <property type="protein sequence ID" value="SDO83153.1"/>
    <property type="molecule type" value="Genomic_DNA"/>
</dbReference>
<gene>
    <name evidence="3" type="ORF">SAMN05216347_102454</name>
</gene>
<feature type="domain" description="LiaF transmembrane" evidence="2">
    <location>
        <begin position="10"/>
        <end position="107"/>
    </location>
</feature>
<dbReference type="AlphaFoldDB" id="A0A1H0MRU7"/>
<dbReference type="RefSeq" id="WP_074482191.1">
    <property type="nucleotide sequence ID" value="NZ_FNJK01000002.1"/>
</dbReference>
<evidence type="ECO:0000313" key="4">
    <source>
        <dbReference type="Proteomes" id="UP000183816"/>
    </source>
</evidence>
<feature type="transmembrane region" description="Helical" evidence="1">
    <location>
        <begin position="7"/>
        <end position="24"/>
    </location>
</feature>
<keyword evidence="1" id="KW-1133">Transmembrane helix</keyword>
<dbReference type="InterPro" id="IPR054331">
    <property type="entry name" value="LiaF_TM"/>
</dbReference>
<dbReference type="Proteomes" id="UP000183816">
    <property type="component" value="Unassembled WGS sequence"/>
</dbReference>
<evidence type="ECO:0000259" key="2">
    <source>
        <dbReference type="Pfam" id="PF22570"/>
    </source>
</evidence>
<dbReference type="Pfam" id="PF22570">
    <property type="entry name" value="LiaF-TM"/>
    <property type="match status" value="1"/>
</dbReference>
<keyword evidence="1" id="KW-0472">Membrane</keyword>
<feature type="transmembrane region" description="Helical" evidence="1">
    <location>
        <begin position="60"/>
        <end position="81"/>
    </location>
</feature>
<sequence>MKAYRKNSVVVGILLILFAVMLLLNKMGVLSEFPSLKFIMKIALIVILTYFIVESIGKKSFLGVTIPLGIIACLFSDLLGIAMVSPFIIILVSILIGVGLSMIFDNKPKVNVITSHDNSEVNHFKGSGSEKYSEVNGKFEVENGFGERTAYISVKDLKRGSIDNGFGLLTVYLNGTTIDPSGAKISLDNGLGKLQVYIPKEFRVSVNVDNGLGTVNTHGNASTDESLPLLKLDIDNGLGVTDIYFE</sequence>
<feature type="transmembrane region" description="Helical" evidence="1">
    <location>
        <begin position="87"/>
        <end position="104"/>
    </location>
</feature>
<evidence type="ECO:0000256" key="1">
    <source>
        <dbReference type="SAM" id="Phobius"/>
    </source>
</evidence>
<feature type="transmembrane region" description="Helical" evidence="1">
    <location>
        <begin position="36"/>
        <end position="53"/>
    </location>
</feature>
<accession>A0A1H0MRU7</accession>
<protein>
    <submittedName>
        <fullName evidence="3">Predicted membrane protein</fullName>
    </submittedName>
</protein>
<keyword evidence="1" id="KW-0812">Transmembrane</keyword>